<dbReference type="InterPro" id="IPR029044">
    <property type="entry name" value="Nucleotide-diphossugar_trans"/>
</dbReference>
<evidence type="ECO:0000313" key="3">
    <source>
        <dbReference type="Proteomes" id="UP000732105"/>
    </source>
</evidence>
<dbReference type="EMBL" id="RZNH01000006">
    <property type="protein sequence ID" value="NOU59273.1"/>
    <property type="molecule type" value="Genomic_DNA"/>
</dbReference>
<evidence type="ECO:0000313" key="2">
    <source>
        <dbReference type="EMBL" id="NOU59273.1"/>
    </source>
</evidence>
<dbReference type="SUPFAM" id="SSF53448">
    <property type="entry name" value="Nucleotide-diphospho-sugar transferases"/>
    <property type="match status" value="1"/>
</dbReference>
<feature type="domain" description="Glycosyltransferase 2-like" evidence="1">
    <location>
        <begin position="7"/>
        <end position="132"/>
    </location>
</feature>
<sequence length="320" mass="37350">MNKPLVSVKTITYNHEKYIAQCIEGILNQKTNFDFEYIIGEDCSTDNTMQIVQEYANKYPNIIRIISSEENVGATKNDQRTDEACIGKYVAFCEGDDFWTDPYKLQKQVDFMEANPEYGLVHTNFSCIKGEKVLKGFRDGQNLPTGNILSELIRGNHIATASVCMRNDLLQSIRIGDPIRKNNWRMGDYPLWIEAAARTKIHYMADDTITYRIHNTSATHGLDVKGDFNFFNDRYAIKRHYIKKFACKDLEPFINKMYHRELLKFAIFLKDEKLRETCLKYFKASTMGESFPYLMLSQYTIFDPLYCFVYTTRKKLKMVV</sequence>
<protein>
    <submittedName>
        <fullName evidence="2">Glycosyltransferase</fullName>
    </submittedName>
</protein>
<dbReference type="PANTHER" id="PTHR22916">
    <property type="entry name" value="GLYCOSYLTRANSFERASE"/>
    <property type="match status" value="1"/>
</dbReference>
<dbReference type="Gene3D" id="3.90.550.10">
    <property type="entry name" value="Spore Coat Polysaccharide Biosynthesis Protein SpsA, Chain A"/>
    <property type="match status" value="1"/>
</dbReference>
<accession>A0ABX1WTM5</accession>
<dbReference type="RefSeq" id="WP_171594551.1">
    <property type="nucleotide sequence ID" value="NZ_RZNH01000006.1"/>
</dbReference>
<keyword evidence="3" id="KW-1185">Reference proteome</keyword>
<dbReference type="Proteomes" id="UP000732105">
    <property type="component" value="Unassembled WGS sequence"/>
</dbReference>
<evidence type="ECO:0000259" key="1">
    <source>
        <dbReference type="Pfam" id="PF00535"/>
    </source>
</evidence>
<gene>
    <name evidence="2" type="ORF">ELS83_05540</name>
</gene>
<dbReference type="PANTHER" id="PTHR22916:SF3">
    <property type="entry name" value="UDP-GLCNAC:BETAGAL BETA-1,3-N-ACETYLGLUCOSAMINYLTRANSFERASE-LIKE PROTEIN 1"/>
    <property type="match status" value="1"/>
</dbReference>
<comment type="caution">
    <text evidence="2">The sequence shown here is derived from an EMBL/GenBank/DDBJ whole genome shotgun (WGS) entry which is preliminary data.</text>
</comment>
<reference evidence="2 3" key="1">
    <citation type="submission" date="2018-12" db="EMBL/GenBank/DDBJ databases">
        <title>Marinifilum JC070 sp. nov., a marine bacterium isolated from Yongle Blue Hole in the South China Sea.</title>
        <authorList>
            <person name="Fu T."/>
        </authorList>
    </citation>
    <scope>NUCLEOTIDE SEQUENCE [LARGE SCALE GENOMIC DNA]</scope>
    <source>
        <strain evidence="2 3">JC070</strain>
    </source>
</reference>
<name>A0ABX1WTM5_9BACT</name>
<dbReference type="Pfam" id="PF00535">
    <property type="entry name" value="Glycos_transf_2"/>
    <property type="match status" value="1"/>
</dbReference>
<proteinExistence type="predicted"/>
<dbReference type="InterPro" id="IPR001173">
    <property type="entry name" value="Glyco_trans_2-like"/>
</dbReference>
<organism evidence="2 3">
    <name type="scientific">Marinifilum caeruleilacunae</name>
    <dbReference type="NCBI Taxonomy" id="2499076"/>
    <lineage>
        <taxon>Bacteria</taxon>
        <taxon>Pseudomonadati</taxon>
        <taxon>Bacteroidota</taxon>
        <taxon>Bacteroidia</taxon>
        <taxon>Marinilabiliales</taxon>
        <taxon>Marinifilaceae</taxon>
    </lineage>
</organism>